<proteinExistence type="predicted"/>
<evidence type="ECO:0000313" key="2">
    <source>
        <dbReference type="Proteomes" id="UP000663760"/>
    </source>
</evidence>
<dbReference type="AlphaFoldDB" id="A0A7I8JX69"/>
<protein>
    <submittedName>
        <fullName evidence="1">Uncharacterized protein</fullName>
    </submittedName>
</protein>
<dbReference type="Proteomes" id="UP000663760">
    <property type="component" value="Chromosome 1"/>
</dbReference>
<dbReference type="EMBL" id="LR746264">
    <property type="protein sequence ID" value="CAA7388331.1"/>
    <property type="molecule type" value="Genomic_DNA"/>
</dbReference>
<organism evidence="1 2">
    <name type="scientific">Spirodela intermedia</name>
    <name type="common">Intermediate duckweed</name>
    <dbReference type="NCBI Taxonomy" id="51605"/>
    <lineage>
        <taxon>Eukaryota</taxon>
        <taxon>Viridiplantae</taxon>
        <taxon>Streptophyta</taxon>
        <taxon>Embryophyta</taxon>
        <taxon>Tracheophyta</taxon>
        <taxon>Spermatophyta</taxon>
        <taxon>Magnoliopsida</taxon>
        <taxon>Liliopsida</taxon>
        <taxon>Araceae</taxon>
        <taxon>Lemnoideae</taxon>
        <taxon>Spirodela</taxon>
    </lineage>
</organism>
<gene>
    <name evidence="1" type="ORF">SI8410_01000580</name>
</gene>
<accession>A0A7I8JX69</accession>
<evidence type="ECO:0000313" key="1">
    <source>
        <dbReference type="EMBL" id="CAA7388331.1"/>
    </source>
</evidence>
<keyword evidence="2" id="KW-1185">Reference proteome</keyword>
<name>A0A7I8JX69_SPIIN</name>
<sequence>MKWVIESFLMAVTRRSKKWRLCNSLATITRRTLLAITKDGGNVPPPL</sequence>
<reference evidence="1" key="1">
    <citation type="submission" date="2020-02" db="EMBL/GenBank/DDBJ databases">
        <authorList>
            <person name="Scholz U."/>
            <person name="Mascher M."/>
            <person name="Fiebig A."/>
        </authorList>
    </citation>
    <scope>NUCLEOTIDE SEQUENCE</scope>
</reference>